<evidence type="ECO:0008006" key="4">
    <source>
        <dbReference type="Google" id="ProtNLM"/>
    </source>
</evidence>
<proteinExistence type="predicted"/>
<keyword evidence="1" id="KW-0472">Membrane</keyword>
<feature type="transmembrane region" description="Helical" evidence="1">
    <location>
        <begin position="12"/>
        <end position="29"/>
    </location>
</feature>
<dbReference type="RefSeq" id="WP_326279237.1">
    <property type="nucleotide sequence ID" value="NZ_JAYKYV010000012.1"/>
</dbReference>
<name>A0ABU6ITA9_9FLAO</name>
<dbReference type="EMBL" id="JAYMGW010000012">
    <property type="protein sequence ID" value="MEC4266316.1"/>
    <property type="molecule type" value="Genomic_DNA"/>
</dbReference>
<feature type="transmembrane region" description="Helical" evidence="1">
    <location>
        <begin position="555"/>
        <end position="577"/>
    </location>
</feature>
<keyword evidence="1" id="KW-1133">Transmembrane helix</keyword>
<comment type="caution">
    <text evidence="2">The sequence shown here is derived from an EMBL/GenBank/DDBJ whole genome shotgun (WGS) entry which is preliminary data.</text>
</comment>
<evidence type="ECO:0000313" key="3">
    <source>
        <dbReference type="Proteomes" id="UP001355298"/>
    </source>
</evidence>
<organism evidence="2 3">
    <name type="scientific">Flagellimonas halotolerans</name>
    <dbReference type="NCBI Taxonomy" id="3112164"/>
    <lineage>
        <taxon>Bacteria</taxon>
        <taxon>Pseudomonadati</taxon>
        <taxon>Bacteroidota</taxon>
        <taxon>Flavobacteriia</taxon>
        <taxon>Flavobacteriales</taxon>
        <taxon>Flavobacteriaceae</taxon>
        <taxon>Flagellimonas</taxon>
    </lineage>
</organism>
<sequence>MSDGAMFMNQNLLWPVILIGLVLWAVFILKEWSQRKEQRFWVKLITAFLAIASLAIIVLKPSTWQKSTNGKGVVLTEGYRPTQLDSLKSIYKRIQTEAYSKGRTLSIVEDVDSLFVLGHGLAPFDFWQVKDEYVAFLGGEAVAGWTDISYKTEIPLGEVLSVNAKYSQPKEGHWAILTDNGGNPLDSVLLREAKGQRVTLKANPKASGQFVYHLLEKNDKGILSDEPLPVQIVERKPLKILMVNTFPTFETKYLKNFLTENGHEVLARTQLTKGKYKFEYFNGASNPIYGFTEEHLKDFDLLIIDTDSYTGLGSASKAAMEKVAKSNGLGIFVQPSESLFRLSVNHLPLRFNRDFITEISLGEPAQTLQKYPYNFQQDVPAQEILVDSLAVATSVPVEKGKMGTTVLQNTYQLVLDGKEELYARIWTQILDEIVREQHTVVEWKAVTQTPRLDEPFEFELRTSLNSFEVKTDEGAYIPLLQDGLVSNKWTGIAYPRKRGWNQLEVSKDTIAHYSYYVFDEDQRGYVTRSETLEANLREFGTQNNFSTSVSTSKKALRPISSVWFYGVLLLCLGWLWLEPKLFN</sequence>
<protein>
    <recommendedName>
        <fullName evidence="4">Aerotolerance regulator N-terminal domain-containing protein</fullName>
    </recommendedName>
</protein>
<reference evidence="2 3" key="1">
    <citation type="submission" date="2024-01" db="EMBL/GenBank/DDBJ databases">
        <title>The strains designed SYSU M86414 and SYSU M84420 isolated from the marine sediment in San Sha City (Hainan Province, China).</title>
        <authorList>
            <person name="Guo D."/>
        </authorList>
    </citation>
    <scope>NUCLEOTIDE SEQUENCE [LARGE SCALE GENOMIC DNA]</scope>
    <source>
        <strain evidence="2 3">SYSU M84420</strain>
    </source>
</reference>
<accession>A0ABU6ITA9</accession>
<keyword evidence="1" id="KW-0812">Transmembrane</keyword>
<evidence type="ECO:0000313" key="2">
    <source>
        <dbReference type="EMBL" id="MEC4266316.1"/>
    </source>
</evidence>
<gene>
    <name evidence="2" type="ORF">VOP03_13235</name>
</gene>
<keyword evidence="3" id="KW-1185">Reference proteome</keyword>
<dbReference type="Proteomes" id="UP001355298">
    <property type="component" value="Unassembled WGS sequence"/>
</dbReference>
<evidence type="ECO:0000256" key="1">
    <source>
        <dbReference type="SAM" id="Phobius"/>
    </source>
</evidence>
<feature type="transmembrane region" description="Helical" evidence="1">
    <location>
        <begin position="41"/>
        <end position="59"/>
    </location>
</feature>